<dbReference type="Gene3D" id="3.40.630.30">
    <property type="match status" value="1"/>
</dbReference>
<evidence type="ECO:0000256" key="1">
    <source>
        <dbReference type="ARBA" id="ARBA00022679"/>
    </source>
</evidence>
<dbReference type="OrthoDB" id="10336614at2759"/>
<proteinExistence type="predicted"/>
<dbReference type="GO" id="GO:0016747">
    <property type="term" value="F:acyltransferase activity, transferring groups other than amino-acyl groups"/>
    <property type="evidence" value="ECO:0007669"/>
    <property type="project" value="InterPro"/>
</dbReference>
<dbReference type="Pfam" id="PF13508">
    <property type="entry name" value="Acetyltransf_7"/>
    <property type="match status" value="1"/>
</dbReference>
<organism evidence="5 6">
    <name type="scientific">Triparma columacea</name>
    <dbReference type="NCBI Taxonomy" id="722753"/>
    <lineage>
        <taxon>Eukaryota</taxon>
        <taxon>Sar</taxon>
        <taxon>Stramenopiles</taxon>
        <taxon>Ochrophyta</taxon>
        <taxon>Bolidophyceae</taxon>
        <taxon>Parmales</taxon>
        <taxon>Triparmaceae</taxon>
        <taxon>Triparma</taxon>
    </lineage>
</organism>
<dbReference type="InterPro" id="IPR016181">
    <property type="entry name" value="Acyl_CoA_acyltransferase"/>
</dbReference>
<evidence type="ECO:0000256" key="2">
    <source>
        <dbReference type="ARBA" id="ARBA00023315"/>
    </source>
</evidence>
<accession>A0A9W7GQ27</accession>
<dbReference type="SUPFAM" id="SSF55729">
    <property type="entry name" value="Acyl-CoA N-acyltransferases (Nat)"/>
    <property type="match status" value="1"/>
</dbReference>
<keyword evidence="2" id="KW-0012">Acyltransferase</keyword>
<dbReference type="Proteomes" id="UP001165065">
    <property type="component" value="Unassembled WGS sequence"/>
</dbReference>
<dbReference type="CDD" id="cd04301">
    <property type="entry name" value="NAT_SF"/>
    <property type="match status" value="1"/>
</dbReference>
<evidence type="ECO:0000256" key="3">
    <source>
        <dbReference type="SAM" id="MobiDB-lite"/>
    </source>
</evidence>
<gene>
    <name evidence="5" type="ORF">TrCOL_g8047</name>
</gene>
<evidence type="ECO:0000313" key="6">
    <source>
        <dbReference type="Proteomes" id="UP001165065"/>
    </source>
</evidence>
<dbReference type="PANTHER" id="PTHR43877">
    <property type="entry name" value="AMINOALKYLPHOSPHONATE N-ACETYLTRANSFERASE-RELATED-RELATED"/>
    <property type="match status" value="1"/>
</dbReference>
<comment type="caution">
    <text evidence="5">The sequence shown here is derived from an EMBL/GenBank/DDBJ whole genome shotgun (WGS) entry which is preliminary data.</text>
</comment>
<keyword evidence="1" id="KW-0808">Transferase</keyword>
<feature type="domain" description="N-acetyltransferase" evidence="4">
    <location>
        <begin position="8"/>
        <end position="156"/>
    </location>
</feature>
<dbReference type="PROSITE" id="PS51186">
    <property type="entry name" value="GNAT"/>
    <property type="match status" value="1"/>
</dbReference>
<dbReference type="PANTHER" id="PTHR43877:SF2">
    <property type="entry name" value="AMINOALKYLPHOSPHONATE N-ACETYLTRANSFERASE-RELATED"/>
    <property type="match status" value="1"/>
</dbReference>
<sequence>MVVWSRSSSIEEEPAKGLLEAFGVEVGAMYPGFSMDVGPSASVDDFMEPKGVYLVGEEEGTPLVGGGLKRLGEGLFEFKRMFVVEAGRGKGLGRALLRRLEEEARRLAGPGRFIVRMDTGAKQLAATKLYLSEGYREIEDYNGNPFASVWFEKLVGPKPIGRVIMAGVKQLTDAEIKALSDADTEGRPPTALWPRKEP</sequence>
<evidence type="ECO:0000313" key="5">
    <source>
        <dbReference type="EMBL" id="GMI48816.1"/>
    </source>
</evidence>
<reference evidence="6" key="1">
    <citation type="journal article" date="2023" name="Commun. Biol.">
        <title>Genome analysis of Parmales, the sister group of diatoms, reveals the evolutionary specialization of diatoms from phago-mixotrophs to photoautotrophs.</title>
        <authorList>
            <person name="Ban H."/>
            <person name="Sato S."/>
            <person name="Yoshikawa S."/>
            <person name="Yamada K."/>
            <person name="Nakamura Y."/>
            <person name="Ichinomiya M."/>
            <person name="Sato N."/>
            <person name="Blanc-Mathieu R."/>
            <person name="Endo H."/>
            <person name="Kuwata A."/>
            <person name="Ogata H."/>
        </authorList>
    </citation>
    <scope>NUCLEOTIDE SEQUENCE [LARGE SCALE GENOMIC DNA]</scope>
</reference>
<name>A0A9W7GQ27_9STRA</name>
<keyword evidence="6" id="KW-1185">Reference proteome</keyword>
<evidence type="ECO:0000259" key="4">
    <source>
        <dbReference type="PROSITE" id="PS51186"/>
    </source>
</evidence>
<dbReference type="InterPro" id="IPR050832">
    <property type="entry name" value="Bact_Acetyltransf"/>
</dbReference>
<dbReference type="InterPro" id="IPR000182">
    <property type="entry name" value="GNAT_dom"/>
</dbReference>
<feature type="region of interest" description="Disordered" evidence="3">
    <location>
        <begin position="179"/>
        <end position="198"/>
    </location>
</feature>
<protein>
    <recommendedName>
        <fullName evidence="4">N-acetyltransferase domain-containing protein</fullName>
    </recommendedName>
</protein>
<dbReference type="EMBL" id="BRYA01000438">
    <property type="protein sequence ID" value="GMI48816.1"/>
    <property type="molecule type" value="Genomic_DNA"/>
</dbReference>
<dbReference type="AlphaFoldDB" id="A0A9W7GQ27"/>